<dbReference type="GO" id="GO:0009113">
    <property type="term" value="P:purine nucleobase biosynthetic process"/>
    <property type="evidence" value="ECO:0007669"/>
    <property type="project" value="InterPro"/>
</dbReference>
<evidence type="ECO:0000313" key="16">
    <source>
        <dbReference type="EMBL" id="KRK34140.1"/>
    </source>
</evidence>
<dbReference type="SUPFAM" id="SSF56059">
    <property type="entry name" value="Glutathione synthetase ATP-binding domain-like"/>
    <property type="match status" value="1"/>
</dbReference>
<keyword evidence="7 13" id="KW-0658">Purine biosynthesis</keyword>
<dbReference type="SUPFAM" id="SSF51246">
    <property type="entry name" value="Rudiment single hybrid motif"/>
    <property type="match status" value="1"/>
</dbReference>
<evidence type="ECO:0000259" key="15">
    <source>
        <dbReference type="PROSITE" id="PS50975"/>
    </source>
</evidence>
<dbReference type="Pfam" id="PF02843">
    <property type="entry name" value="GARS_C"/>
    <property type="match status" value="1"/>
</dbReference>
<dbReference type="InterPro" id="IPR020561">
    <property type="entry name" value="PRibGlycinamid_synth_ATP-grasp"/>
</dbReference>
<dbReference type="RefSeq" id="WP_057905130.1">
    <property type="nucleotide sequence ID" value="NZ_AZDA01000093.1"/>
</dbReference>
<keyword evidence="9" id="KW-0464">Manganese</keyword>
<dbReference type="Gene3D" id="3.90.600.10">
    <property type="entry name" value="Phosphoribosylglycinamide synthetase, C-terminal domain"/>
    <property type="match status" value="1"/>
</dbReference>
<dbReference type="InterPro" id="IPR011054">
    <property type="entry name" value="Rudment_hybrid_motif"/>
</dbReference>
<dbReference type="GO" id="GO:0046872">
    <property type="term" value="F:metal ion binding"/>
    <property type="evidence" value="ECO:0007669"/>
    <property type="project" value="InterPro"/>
</dbReference>
<dbReference type="EMBL" id="AZDA01000093">
    <property type="protein sequence ID" value="KRK34140.1"/>
    <property type="molecule type" value="Genomic_DNA"/>
</dbReference>
<dbReference type="PANTHER" id="PTHR43472:SF1">
    <property type="entry name" value="PHOSPHORIBOSYLAMINE--GLYCINE LIGASE, CHLOROPLASTIC"/>
    <property type="match status" value="1"/>
</dbReference>
<comment type="catalytic activity">
    <reaction evidence="13">
        <text>5-phospho-beta-D-ribosylamine + glycine + ATP = N(1)-(5-phospho-beta-D-ribosyl)glycinamide + ADP + phosphate + H(+)</text>
        <dbReference type="Rhea" id="RHEA:17453"/>
        <dbReference type="ChEBI" id="CHEBI:15378"/>
        <dbReference type="ChEBI" id="CHEBI:30616"/>
        <dbReference type="ChEBI" id="CHEBI:43474"/>
        <dbReference type="ChEBI" id="CHEBI:57305"/>
        <dbReference type="ChEBI" id="CHEBI:58681"/>
        <dbReference type="ChEBI" id="CHEBI:143788"/>
        <dbReference type="ChEBI" id="CHEBI:456216"/>
        <dbReference type="EC" id="6.3.4.13"/>
    </reaction>
</comment>
<evidence type="ECO:0000313" key="17">
    <source>
        <dbReference type="Proteomes" id="UP000051461"/>
    </source>
</evidence>
<dbReference type="Gene3D" id="3.30.1490.20">
    <property type="entry name" value="ATP-grasp fold, A domain"/>
    <property type="match status" value="1"/>
</dbReference>
<dbReference type="PROSITE" id="PS00184">
    <property type="entry name" value="GARS"/>
    <property type="match status" value="1"/>
</dbReference>
<dbReference type="UniPathway" id="UPA00074">
    <property type="reaction ID" value="UER00125"/>
</dbReference>
<dbReference type="Pfam" id="PF01071">
    <property type="entry name" value="GARS_A"/>
    <property type="match status" value="1"/>
</dbReference>
<dbReference type="InterPro" id="IPR016185">
    <property type="entry name" value="PreATP-grasp_dom_sf"/>
</dbReference>
<dbReference type="HAMAP" id="MF_00138">
    <property type="entry name" value="GARS"/>
    <property type="match status" value="1"/>
</dbReference>
<comment type="caution">
    <text evidence="16">The sequence shown here is derived from an EMBL/GenBank/DDBJ whole genome shotgun (WGS) entry which is preliminary data.</text>
</comment>
<dbReference type="GO" id="GO:0004637">
    <property type="term" value="F:phosphoribosylamine-glycine ligase activity"/>
    <property type="evidence" value="ECO:0007669"/>
    <property type="project" value="UniProtKB-UniRule"/>
</dbReference>
<dbReference type="PROSITE" id="PS50975">
    <property type="entry name" value="ATP_GRASP"/>
    <property type="match status" value="1"/>
</dbReference>
<dbReference type="Proteomes" id="UP000051461">
    <property type="component" value="Unassembled WGS sequence"/>
</dbReference>
<evidence type="ECO:0000256" key="10">
    <source>
        <dbReference type="ARBA" id="ARBA00038345"/>
    </source>
</evidence>
<comment type="pathway">
    <text evidence="3 13">Purine metabolism; IMP biosynthesis via de novo pathway; N(1)-(5-phospho-D-ribosyl)glycinamide from 5-phospho-alpha-D-ribose 1-diphosphate: step 2/2.</text>
</comment>
<dbReference type="InterPro" id="IPR020562">
    <property type="entry name" value="PRibGlycinamide_synth_N"/>
</dbReference>
<protein>
    <recommendedName>
        <fullName evidence="4 13">Phosphoribosylamine--glycine ligase</fullName>
        <ecNumber evidence="4 13">6.3.4.13</ecNumber>
    </recommendedName>
    <alternativeName>
        <fullName evidence="13">GARS</fullName>
    </alternativeName>
    <alternativeName>
        <fullName evidence="11 13">Glycinamide ribonucleotide synthetase</fullName>
    </alternativeName>
    <alternativeName>
        <fullName evidence="12 13">Phosphoribosylglycinamide synthetase</fullName>
    </alternativeName>
</protein>
<evidence type="ECO:0000256" key="8">
    <source>
        <dbReference type="ARBA" id="ARBA00022840"/>
    </source>
</evidence>
<comment type="cofactor">
    <cofactor evidence="2">
        <name>Mg(2+)</name>
        <dbReference type="ChEBI" id="CHEBI:18420"/>
    </cofactor>
</comment>
<dbReference type="InterPro" id="IPR037123">
    <property type="entry name" value="PRibGlycinamide_synth_C_sf"/>
</dbReference>
<evidence type="ECO:0000256" key="11">
    <source>
        <dbReference type="ARBA" id="ARBA00042242"/>
    </source>
</evidence>
<evidence type="ECO:0000256" key="13">
    <source>
        <dbReference type="HAMAP-Rule" id="MF_00138"/>
    </source>
</evidence>
<dbReference type="InterPro" id="IPR020560">
    <property type="entry name" value="PRibGlycinamide_synth_C-dom"/>
</dbReference>
<accession>A0A0R1GJ60</accession>
<dbReference type="SUPFAM" id="SSF52440">
    <property type="entry name" value="PreATP-grasp domain"/>
    <property type="match status" value="1"/>
</dbReference>
<evidence type="ECO:0000256" key="14">
    <source>
        <dbReference type="PROSITE-ProRule" id="PRU00409"/>
    </source>
</evidence>
<keyword evidence="17" id="KW-1185">Reference proteome</keyword>
<name>A0A0R1GJ60_9LACO</name>
<reference evidence="16 17" key="1">
    <citation type="journal article" date="2015" name="Genome Announc.">
        <title>Expanding the biotechnology potential of lactobacilli through comparative genomics of 213 strains and associated genera.</title>
        <authorList>
            <person name="Sun Z."/>
            <person name="Harris H.M."/>
            <person name="McCann A."/>
            <person name="Guo C."/>
            <person name="Argimon S."/>
            <person name="Zhang W."/>
            <person name="Yang X."/>
            <person name="Jeffery I.B."/>
            <person name="Cooney J.C."/>
            <person name="Kagawa T.F."/>
            <person name="Liu W."/>
            <person name="Song Y."/>
            <person name="Salvetti E."/>
            <person name="Wrobel A."/>
            <person name="Rasinkangas P."/>
            <person name="Parkhill J."/>
            <person name="Rea M.C."/>
            <person name="O'Sullivan O."/>
            <person name="Ritari J."/>
            <person name="Douillard F.P."/>
            <person name="Paul Ross R."/>
            <person name="Yang R."/>
            <person name="Briner A.E."/>
            <person name="Felis G.E."/>
            <person name="de Vos W.M."/>
            <person name="Barrangou R."/>
            <person name="Klaenhammer T.R."/>
            <person name="Caufield P.W."/>
            <person name="Cui Y."/>
            <person name="Zhang H."/>
            <person name="O'Toole P.W."/>
        </authorList>
    </citation>
    <scope>NUCLEOTIDE SEQUENCE [LARGE SCALE GENOMIC DNA]</scope>
    <source>
        <strain evidence="16 17">DSM 20003</strain>
    </source>
</reference>
<evidence type="ECO:0000256" key="4">
    <source>
        <dbReference type="ARBA" id="ARBA00013255"/>
    </source>
</evidence>
<evidence type="ECO:0000256" key="9">
    <source>
        <dbReference type="ARBA" id="ARBA00023211"/>
    </source>
</evidence>
<organism evidence="16 17">
    <name type="scientific">Loigolactobacillus bifermentans DSM 20003</name>
    <dbReference type="NCBI Taxonomy" id="1423726"/>
    <lineage>
        <taxon>Bacteria</taxon>
        <taxon>Bacillati</taxon>
        <taxon>Bacillota</taxon>
        <taxon>Bacilli</taxon>
        <taxon>Lactobacillales</taxon>
        <taxon>Lactobacillaceae</taxon>
        <taxon>Loigolactobacillus</taxon>
    </lineage>
</organism>
<sequence length="422" mass="45069">MATVLVVGRGGREHVISKQFLKSKQVTTVYCAPGNPGMLQDKIHLVPIDELAFPELIAFAQQQQIDLTFVGPEVPLQQGIVDAFQAAGLTIFGPDQAAAQLEGSKTFAKKIMAQANVATAAYTSYTDEAAAIAALDQQTFPVVLKANGLAAGKGVVIAQNRAAAVTALHEFLGQHRFDTTTVVMEEFLVGEEFSLMAFVSGDQVVPMPLAQDHKAAFDGDQGPNTGGMGAYSPLPQMPPELAEQGLQQVLKPVVKAMHAVGCSFTGILYAGLIKTATGIKVIEFNVRFGDPETQVVLPQLQTDFYQLLQDLLEQRSVTVGWQSEQTYLGVVVADEQYPMSSGAGHDLTAFQQLPAGLICDYAGTKQDAGKLVSSGGRILCVVTAAVSIQAAQTTIYTWLQQQNLSGLRYRSDIGHRAIDAEA</sequence>
<dbReference type="InterPro" id="IPR000115">
    <property type="entry name" value="PRibGlycinamide_synth"/>
</dbReference>
<evidence type="ECO:0000256" key="7">
    <source>
        <dbReference type="ARBA" id="ARBA00022755"/>
    </source>
</evidence>
<comment type="cofactor">
    <cofactor evidence="1">
        <name>Mn(2+)</name>
        <dbReference type="ChEBI" id="CHEBI:29035"/>
    </cofactor>
</comment>
<evidence type="ECO:0000256" key="5">
    <source>
        <dbReference type="ARBA" id="ARBA00022598"/>
    </source>
</evidence>
<dbReference type="GO" id="GO:0005524">
    <property type="term" value="F:ATP binding"/>
    <property type="evidence" value="ECO:0007669"/>
    <property type="project" value="UniProtKB-UniRule"/>
</dbReference>
<dbReference type="Gene3D" id="3.30.470.20">
    <property type="entry name" value="ATP-grasp fold, B domain"/>
    <property type="match status" value="1"/>
</dbReference>
<dbReference type="SMART" id="SM01210">
    <property type="entry name" value="GARS_C"/>
    <property type="match status" value="1"/>
</dbReference>
<keyword evidence="6 14" id="KW-0547">Nucleotide-binding</keyword>
<dbReference type="GO" id="GO:0006189">
    <property type="term" value="P:'de novo' IMP biosynthetic process"/>
    <property type="evidence" value="ECO:0007669"/>
    <property type="project" value="UniProtKB-UniRule"/>
</dbReference>
<evidence type="ECO:0000256" key="2">
    <source>
        <dbReference type="ARBA" id="ARBA00001946"/>
    </source>
</evidence>
<dbReference type="InterPro" id="IPR013815">
    <property type="entry name" value="ATP_grasp_subdomain_1"/>
</dbReference>
<keyword evidence="5 13" id="KW-0436">Ligase</keyword>
<feature type="domain" description="ATP-grasp" evidence="15">
    <location>
        <begin position="109"/>
        <end position="313"/>
    </location>
</feature>
<dbReference type="PATRIC" id="fig|1423726.3.peg.725"/>
<evidence type="ECO:0000256" key="1">
    <source>
        <dbReference type="ARBA" id="ARBA00001936"/>
    </source>
</evidence>
<dbReference type="InterPro" id="IPR011761">
    <property type="entry name" value="ATP-grasp"/>
</dbReference>
<dbReference type="InterPro" id="IPR020559">
    <property type="entry name" value="PRibGlycinamide_synth_CS"/>
</dbReference>
<dbReference type="AlphaFoldDB" id="A0A0R1GJ60"/>
<keyword evidence="8 14" id="KW-0067">ATP-binding</keyword>
<dbReference type="OrthoDB" id="9807240at2"/>
<evidence type="ECO:0000256" key="12">
    <source>
        <dbReference type="ARBA" id="ARBA00042864"/>
    </source>
</evidence>
<dbReference type="NCBIfam" id="TIGR00877">
    <property type="entry name" value="purD"/>
    <property type="match status" value="1"/>
</dbReference>
<dbReference type="Gene3D" id="3.40.50.20">
    <property type="match status" value="1"/>
</dbReference>
<dbReference type="SMART" id="SM01209">
    <property type="entry name" value="GARS_A"/>
    <property type="match status" value="1"/>
</dbReference>
<evidence type="ECO:0000256" key="3">
    <source>
        <dbReference type="ARBA" id="ARBA00005174"/>
    </source>
</evidence>
<evidence type="ECO:0000256" key="6">
    <source>
        <dbReference type="ARBA" id="ARBA00022741"/>
    </source>
</evidence>
<dbReference type="Pfam" id="PF02844">
    <property type="entry name" value="GARS_N"/>
    <property type="match status" value="1"/>
</dbReference>
<proteinExistence type="inferred from homology"/>
<gene>
    <name evidence="13" type="primary">purD</name>
    <name evidence="16" type="ORF">FC07_GL000703</name>
</gene>
<dbReference type="STRING" id="1423726.FC07_GL000703"/>
<comment type="similarity">
    <text evidence="10 13">Belongs to the GARS family.</text>
</comment>
<dbReference type="PANTHER" id="PTHR43472">
    <property type="entry name" value="PHOSPHORIBOSYLAMINE--GLYCINE LIGASE"/>
    <property type="match status" value="1"/>
</dbReference>
<dbReference type="EC" id="6.3.4.13" evidence="4 13"/>